<evidence type="ECO:0000313" key="1">
    <source>
        <dbReference type="EMBL" id="MBZ2208490.1"/>
    </source>
</evidence>
<evidence type="ECO:0000313" key="2">
    <source>
        <dbReference type="Proteomes" id="UP000809349"/>
    </source>
</evidence>
<dbReference type="EMBL" id="JAFBIL020000005">
    <property type="protein sequence ID" value="MBZ2208490.1"/>
    <property type="molecule type" value="Genomic_DNA"/>
</dbReference>
<comment type="caution">
    <text evidence="1">The sequence shown here is derived from an EMBL/GenBank/DDBJ whole genome shotgun (WGS) entry which is preliminary data.</text>
</comment>
<accession>A0ABS7SRC5</accession>
<organism evidence="1 2">
    <name type="scientific">Massilia soli</name>
    <dbReference type="NCBI Taxonomy" id="2792854"/>
    <lineage>
        <taxon>Bacteria</taxon>
        <taxon>Pseudomonadati</taxon>
        <taxon>Pseudomonadota</taxon>
        <taxon>Betaproteobacteria</taxon>
        <taxon>Burkholderiales</taxon>
        <taxon>Oxalobacteraceae</taxon>
        <taxon>Telluria group</taxon>
        <taxon>Massilia</taxon>
    </lineage>
</organism>
<gene>
    <name evidence="1" type="ORF">I4X03_014590</name>
</gene>
<proteinExistence type="predicted"/>
<dbReference type="Proteomes" id="UP000809349">
    <property type="component" value="Unassembled WGS sequence"/>
</dbReference>
<name>A0ABS7SRC5_9BURK</name>
<reference evidence="1 2" key="1">
    <citation type="submission" date="2021-08" db="EMBL/GenBank/DDBJ databases">
        <title>Massilia sp. R798.</title>
        <authorList>
            <person name="Baek J.H."/>
            <person name="Jung H.S."/>
            <person name="Kim K.R."/>
            <person name="Jeon C.O."/>
        </authorList>
    </citation>
    <scope>NUCLEOTIDE SEQUENCE [LARGE SCALE GENOMIC DNA]</scope>
    <source>
        <strain evidence="1 2">R798</strain>
    </source>
</reference>
<keyword evidence="2" id="KW-1185">Reference proteome</keyword>
<sequence>MNIQPALAQLAGDKQALESRIRDLVGAEVAAFSKDSGVGIKSVEVRVLALETIGAPTYYSVSGVTVALDLG</sequence>
<protein>
    <submittedName>
        <fullName evidence="1">Uncharacterized protein</fullName>
    </submittedName>
</protein>
<dbReference type="RefSeq" id="WP_223468971.1">
    <property type="nucleotide sequence ID" value="NZ_JAFBIL020000005.1"/>
</dbReference>